<dbReference type="FunFam" id="3.40.50.720:FF:000041">
    <property type="entry name" value="D-3-phosphoglycerate dehydrogenase"/>
    <property type="match status" value="1"/>
</dbReference>
<dbReference type="PROSITE" id="PS00671">
    <property type="entry name" value="D_2_HYDROXYACID_DH_3"/>
    <property type="match status" value="1"/>
</dbReference>
<organism evidence="5 6">
    <name type="scientific">Clostridium innocuum</name>
    <dbReference type="NCBI Taxonomy" id="1522"/>
    <lineage>
        <taxon>Bacteria</taxon>
        <taxon>Bacillati</taxon>
        <taxon>Bacillota</taxon>
        <taxon>Clostridia</taxon>
        <taxon>Eubacteriales</taxon>
        <taxon>Clostridiaceae</taxon>
        <taxon>Clostridium</taxon>
    </lineage>
</organism>
<dbReference type="SUPFAM" id="SSF51735">
    <property type="entry name" value="NAD(P)-binding Rossmann-fold domains"/>
    <property type="match status" value="1"/>
</dbReference>
<evidence type="ECO:0000313" key="5">
    <source>
        <dbReference type="EMBL" id="RGC17651.1"/>
    </source>
</evidence>
<dbReference type="GO" id="GO:0051287">
    <property type="term" value="F:NAD binding"/>
    <property type="evidence" value="ECO:0007669"/>
    <property type="project" value="InterPro"/>
</dbReference>
<dbReference type="InterPro" id="IPR036291">
    <property type="entry name" value="NAD(P)-bd_dom_sf"/>
</dbReference>
<protein>
    <submittedName>
        <fullName evidence="5">Phosphoglycerate dehydrogenase</fullName>
    </submittedName>
</protein>
<dbReference type="InterPro" id="IPR029753">
    <property type="entry name" value="D-isomer_DH_CS"/>
</dbReference>
<dbReference type="AlphaFoldDB" id="A0A3E2W183"/>
<evidence type="ECO:0000256" key="2">
    <source>
        <dbReference type="ARBA" id="ARBA00023002"/>
    </source>
</evidence>
<dbReference type="SUPFAM" id="SSF52283">
    <property type="entry name" value="Formate/glycerate dehydrogenase catalytic domain-like"/>
    <property type="match status" value="1"/>
</dbReference>
<dbReference type="GO" id="GO:0004617">
    <property type="term" value="F:phosphoglycerate dehydrogenase activity"/>
    <property type="evidence" value="ECO:0007669"/>
    <property type="project" value="UniProtKB-ARBA"/>
</dbReference>
<proteinExistence type="inferred from homology"/>
<dbReference type="Proteomes" id="UP000260025">
    <property type="component" value="Unassembled WGS sequence"/>
</dbReference>
<comment type="similarity">
    <text evidence="1">Belongs to the D-isomer specific 2-hydroxyacid dehydrogenase family.</text>
</comment>
<keyword evidence="2" id="KW-0560">Oxidoreductase</keyword>
<dbReference type="RefSeq" id="WP_117442223.1">
    <property type="nucleotide sequence ID" value="NZ_JAJFEN010000081.1"/>
</dbReference>
<gene>
    <name evidence="5" type="ORF">DXA38_04895</name>
</gene>
<dbReference type="Pfam" id="PF02826">
    <property type="entry name" value="2-Hacid_dh_C"/>
    <property type="match status" value="1"/>
</dbReference>
<sequence>MLDIITKEKQNIIVIGDVFVSCETMEEAIRSSSIAVNRIDKVFWGEHDIQSFSRRQVNIEKNGPEAEPYPSGLDELIEDADIIMMHFAPLHASLIKRAKHLKVILTCRGGVEQINIEAANDRNIPVINVIRNAEPVADFTLGLIIAMTRNIATSHKLMMEGIWTKKYPNYEFTTTLSNLKVGLAGLGNVGIEIAKRLKALHIQTFGYDEYLSVERLKNNGLESVCILDTLEDLFSECDVISVHLRLCDETRRMIDTRYFSRMKPGSYFINTSRGGLVNQNDLIHTLKEHRIAGAALDVFESEPLEKDSGLQELDNIILTPHIAGDTVSAVPKSPFLLMREVDALLQSGNKERIVNARHIDVDLL</sequence>
<evidence type="ECO:0000313" key="6">
    <source>
        <dbReference type="Proteomes" id="UP000260025"/>
    </source>
</evidence>
<evidence type="ECO:0000256" key="1">
    <source>
        <dbReference type="ARBA" id="ARBA00005854"/>
    </source>
</evidence>
<dbReference type="Gene3D" id="3.40.50.720">
    <property type="entry name" value="NAD(P)-binding Rossmann-like Domain"/>
    <property type="match status" value="2"/>
</dbReference>
<reference evidence="5 6" key="1">
    <citation type="submission" date="2018-08" db="EMBL/GenBank/DDBJ databases">
        <title>A genome reference for cultivated species of the human gut microbiota.</title>
        <authorList>
            <person name="Zou Y."/>
            <person name="Xue W."/>
            <person name="Luo G."/>
        </authorList>
    </citation>
    <scope>NUCLEOTIDE SEQUENCE [LARGE SCALE GENOMIC DNA]</scope>
    <source>
        <strain evidence="5 6">OF01-2LB</strain>
    </source>
</reference>
<dbReference type="CDD" id="cd12171">
    <property type="entry name" value="2-Hacid_dh_10"/>
    <property type="match status" value="1"/>
</dbReference>
<accession>A0A3E2W183</accession>
<dbReference type="PANTHER" id="PTHR42789">
    <property type="entry name" value="D-ISOMER SPECIFIC 2-HYDROXYACID DEHYDROGENASE FAMILY PROTEIN (AFU_ORTHOLOGUE AFUA_6G10090)"/>
    <property type="match status" value="1"/>
</dbReference>
<dbReference type="OrthoDB" id="9805416at2"/>
<keyword evidence="3" id="KW-0520">NAD</keyword>
<dbReference type="InterPro" id="IPR050857">
    <property type="entry name" value="D-2-hydroxyacid_DH"/>
</dbReference>
<dbReference type="GO" id="GO:0006564">
    <property type="term" value="P:L-serine biosynthetic process"/>
    <property type="evidence" value="ECO:0007669"/>
    <property type="project" value="UniProtKB-ARBA"/>
</dbReference>
<comment type="caution">
    <text evidence="5">The sequence shown here is derived from an EMBL/GenBank/DDBJ whole genome shotgun (WGS) entry which is preliminary data.</text>
</comment>
<dbReference type="InterPro" id="IPR006140">
    <property type="entry name" value="D-isomer_DH_NAD-bd"/>
</dbReference>
<name>A0A3E2W183_CLOIN</name>
<dbReference type="EMBL" id="QVEV01000004">
    <property type="protein sequence ID" value="RGC17651.1"/>
    <property type="molecule type" value="Genomic_DNA"/>
</dbReference>
<evidence type="ECO:0000256" key="3">
    <source>
        <dbReference type="ARBA" id="ARBA00023027"/>
    </source>
</evidence>
<dbReference type="GO" id="GO:0047545">
    <property type="term" value="F:(S)-2-hydroxyglutarate dehydrogenase activity"/>
    <property type="evidence" value="ECO:0007669"/>
    <property type="project" value="UniProtKB-ARBA"/>
</dbReference>
<feature type="domain" description="D-isomer specific 2-hydroxyacid dehydrogenase NAD-binding" evidence="4">
    <location>
        <begin position="141"/>
        <end position="323"/>
    </location>
</feature>
<evidence type="ECO:0000259" key="4">
    <source>
        <dbReference type="Pfam" id="PF02826"/>
    </source>
</evidence>
<dbReference type="PANTHER" id="PTHR42789:SF1">
    <property type="entry name" value="D-ISOMER SPECIFIC 2-HYDROXYACID DEHYDROGENASE FAMILY PROTEIN (AFU_ORTHOLOGUE AFUA_6G10090)"/>
    <property type="match status" value="1"/>
</dbReference>